<accession>A0A2D0NAR9</accession>
<evidence type="ECO:0000313" key="2">
    <source>
        <dbReference type="Proteomes" id="UP000223913"/>
    </source>
</evidence>
<name>A0A2D0NAR9_FLAN2</name>
<dbReference type="AlphaFoldDB" id="A0A2D0NAR9"/>
<dbReference type="Proteomes" id="UP000223913">
    <property type="component" value="Unassembled WGS sequence"/>
</dbReference>
<keyword evidence="2" id="KW-1185">Reference proteome</keyword>
<sequence length="164" mass="18794">MRYFLLFSLFFTLFLTDSSAQKVIQIEHYGRAKTDKIFIGEGIEYRLKGSKTWRYAVVEGINIEQNLIILADRYLEPDKIDAFRYYRSYSQKLGIQVMTFGVAWSGFALIGTAVDGDPETSYRLSDGIVTASALATGFGITQLLKYKKIKFGKRKRLRLVDITF</sequence>
<comment type="caution">
    <text evidence="1">The sequence shown here is derived from an EMBL/GenBank/DDBJ whole genome shotgun (WGS) entry which is preliminary data.</text>
</comment>
<protein>
    <submittedName>
        <fullName evidence="1">Uncharacterized protein</fullName>
    </submittedName>
</protein>
<reference evidence="1 2" key="1">
    <citation type="submission" date="2017-10" db="EMBL/GenBank/DDBJ databases">
        <title>The draft genome sequence of Lewinella nigricans NBRC 102662.</title>
        <authorList>
            <person name="Wang K."/>
        </authorList>
    </citation>
    <scope>NUCLEOTIDE SEQUENCE [LARGE SCALE GENOMIC DNA]</scope>
    <source>
        <strain evidence="1 2">NBRC 102662</strain>
    </source>
</reference>
<gene>
    <name evidence="1" type="ORF">CRP01_16440</name>
</gene>
<dbReference type="EMBL" id="PDUD01000021">
    <property type="protein sequence ID" value="PHN05577.1"/>
    <property type="molecule type" value="Genomic_DNA"/>
</dbReference>
<proteinExistence type="predicted"/>
<organism evidence="1 2">
    <name type="scientific">Flavilitoribacter nigricans (strain ATCC 23147 / DSM 23189 / NBRC 102662 / NCIMB 1420 / SS-2)</name>
    <name type="common">Lewinella nigricans</name>
    <dbReference type="NCBI Taxonomy" id="1122177"/>
    <lineage>
        <taxon>Bacteria</taxon>
        <taxon>Pseudomonadati</taxon>
        <taxon>Bacteroidota</taxon>
        <taxon>Saprospiria</taxon>
        <taxon>Saprospirales</taxon>
        <taxon>Lewinellaceae</taxon>
        <taxon>Flavilitoribacter</taxon>
    </lineage>
</organism>
<evidence type="ECO:0000313" key="1">
    <source>
        <dbReference type="EMBL" id="PHN05577.1"/>
    </source>
</evidence>